<dbReference type="Gene3D" id="1.10.3260.10">
    <property type="entry name" value="DNA ligase, ATP-dependent, N-terminal domain"/>
    <property type="match status" value="1"/>
</dbReference>
<evidence type="ECO:0000256" key="2">
    <source>
        <dbReference type="ARBA" id="ARBA00022598"/>
    </source>
</evidence>
<feature type="domain" description="ATP-dependent DNA ligase family profile" evidence="8">
    <location>
        <begin position="38"/>
        <end position="109"/>
    </location>
</feature>
<dbReference type="PANTHER" id="PTHR45674">
    <property type="entry name" value="DNA LIGASE 1/3 FAMILY MEMBER"/>
    <property type="match status" value="1"/>
</dbReference>
<dbReference type="GO" id="GO:0006273">
    <property type="term" value="P:lagging strand elongation"/>
    <property type="evidence" value="ECO:0007669"/>
    <property type="project" value="TreeGrafter"/>
</dbReference>
<dbReference type="Pfam" id="PF01068">
    <property type="entry name" value="DNA_ligase_A_M"/>
    <property type="match status" value="1"/>
</dbReference>
<gene>
    <name evidence="9" type="primary">LIG1_5</name>
    <name evidence="9" type="ORF">FOZ63_032976</name>
</gene>
<dbReference type="InterPro" id="IPR050191">
    <property type="entry name" value="ATP-dep_DNA_ligase"/>
</dbReference>
<dbReference type="GO" id="GO:0005524">
    <property type="term" value="F:ATP binding"/>
    <property type="evidence" value="ECO:0007669"/>
    <property type="project" value="UniProtKB-KW"/>
</dbReference>
<name>A0A7J6THB7_PEROL</name>
<dbReference type="Gene3D" id="3.30.470.30">
    <property type="entry name" value="DNA ligase/mRNA capping enzyme"/>
    <property type="match status" value="1"/>
</dbReference>
<evidence type="ECO:0000256" key="1">
    <source>
        <dbReference type="ARBA" id="ARBA00007572"/>
    </source>
</evidence>
<evidence type="ECO:0000256" key="5">
    <source>
        <dbReference type="ARBA" id="ARBA00022840"/>
    </source>
</evidence>
<dbReference type="GO" id="GO:0006281">
    <property type="term" value="P:DNA repair"/>
    <property type="evidence" value="ECO:0007669"/>
    <property type="project" value="UniProtKB-KW"/>
</dbReference>
<dbReference type="InterPro" id="IPR016059">
    <property type="entry name" value="DNA_ligase_ATP-dep_CS"/>
</dbReference>
<evidence type="ECO:0000256" key="3">
    <source>
        <dbReference type="ARBA" id="ARBA00022741"/>
    </source>
</evidence>
<evidence type="ECO:0000256" key="7">
    <source>
        <dbReference type="ARBA" id="ARBA00023204"/>
    </source>
</evidence>
<keyword evidence="2 9" id="KW-0436">Ligase</keyword>
<dbReference type="SUPFAM" id="SSF56091">
    <property type="entry name" value="DNA ligase/mRNA capping enzyme, catalytic domain"/>
    <property type="match status" value="1"/>
</dbReference>
<keyword evidence="3" id="KW-0547">Nucleotide-binding</keyword>
<accession>A0A7J6THB7</accession>
<keyword evidence="10" id="KW-1185">Reference proteome</keyword>
<organism evidence="9 10">
    <name type="scientific">Perkinsus olseni</name>
    <name type="common">Perkinsus atlanticus</name>
    <dbReference type="NCBI Taxonomy" id="32597"/>
    <lineage>
        <taxon>Eukaryota</taxon>
        <taxon>Sar</taxon>
        <taxon>Alveolata</taxon>
        <taxon>Perkinsozoa</taxon>
        <taxon>Perkinsea</taxon>
        <taxon>Perkinsida</taxon>
        <taxon>Perkinsidae</taxon>
        <taxon>Perkinsus</taxon>
    </lineage>
</organism>
<evidence type="ECO:0000256" key="6">
    <source>
        <dbReference type="ARBA" id="ARBA00023172"/>
    </source>
</evidence>
<keyword evidence="6" id="KW-0233">DNA recombination</keyword>
<dbReference type="GO" id="GO:0003910">
    <property type="term" value="F:DNA ligase (ATP) activity"/>
    <property type="evidence" value="ECO:0007669"/>
    <property type="project" value="InterPro"/>
</dbReference>
<dbReference type="GO" id="GO:0003677">
    <property type="term" value="F:DNA binding"/>
    <property type="evidence" value="ECO:0007669"/>
    <property type="project" value="InterPro"/>
</dbReference>
<dbReference type="EMBL" id="JABANO010010735">
    <property type="protein sequence ID" value="KAF4744628.1"/>
    <property type="molecule type" value="Genomic_DNA"/>
</dbReference>
<feature type="non-terminal residue" evidence="9">
    <location>
        <position position="1"/>
    </location>
</feature>
<dbReference type="GO" id="GO:0005739">
    <property type="term" value="C:mitochondrion"/>
    <property type="evidence" value="ECO:0007669"/>
    <property type="project" value="TreeGrafter"/>
</dbReference>
<dbReference type="PANTHER" id="PTHR45674:SF4">
    <property type="entry name" value="DNA LIGASE 1"/>
    <property type="match status" value="1"/>
</dbReference>
<dbReference type="InterPro" id="IPR012310">
    <property type="entry name" value="DNA_ligase_ATP-dep_cent"/>
</dbReference>
<dbReference type="AlphaFoldDB" id="A0A7J6THB7"/>
<keyword evidence="5" id="KW-0067">ATP-binding</keyword>
<dbReference type="GO" id="GO:0006310">
    <property type="term" value="P:DNA recombination"/>
    <property type="evidence" value="ECO:0007669"/>
    <property type="project" value="UniProtKB-KW"/>
</dbReference>
<comment type="similarity">
    <text evidence="1">Belongs to the ATP-dependent DNA ligase family.</text>
</comment>
<dbReference type="GO" id="GO:0005634">
    <property type="term" value="C:nucleus"/>
    <property type="evidence" value="ECO:0007669"/>
    <property type="project" value="TreeGrafter"/>
</dbReference>
<keyword evidence="7" id="KW-0234">DNA repair</keyword>
<sequence>AFCEVPSYDKLVDCLLSGADAAELAKACSVTPGIPVKPMLAKPTKSITEVLDRFKNIKFTAEYKYDGERAQVHLWTTEAGKREIRVYSRNSEDLTEKYPDVVDAIEEMISVIDKVSLPWQVLKIKILDRSNLLAVGGSKFLAAKWCGKRLCFGCYFFGGV</sequence>
<evidence type="ECO:0000313" key="10">
    <source>
        <dbReference type="Proteomes" id="UP000553632"/>
    </source>
</evidence>
<dbReference type="Proteomes" id="UP000553632">
    <property type="component" value="Unassembled WGS sequence"/>
</dbReference>
<evidence type="ECO:0000313" key="9">
    <source>
        <dbReference type="EMBL" id="KAF4744628.1"/>
    </source>
</evidence>
<dbReference type="PROSITE" id="PS00697">
    <property type="entry name" value="DNA_LIGASE_A1"/>
    <property type="match status" value="1"/>
</dbReference>
<keyword evidence="4" id="KW-0227">DNA damage</keyword>
<evidence type="ECO:0000256" key="4">
    <source>
        <dbReference type="ARBA" id="ARBA00022763"/>
    </source>
</evidence>
<evidence type="ECO:0000259" key="8">
    <source>
        <dbReference type="Pfam" id="PF01068"/>
    </source>
</evidence>
<dbReference type="InterPro" id="IPR036599">
    <property type="entry name" value="DNA_ligase_N_sf"/>
</dbReference>
<proteinExistence type="inferred from homology"/>
<comment type="caution">
    <text evidence="9">The sequence shown here is derived from an EMBL/GenBank/DDBJ whole genome shotgun (WGS) entry which is preliminary data.</text>
</comment>
<reference evidence="9 10" key="1">
    <citation type="submission" date="2020-04" db="EMBL/GenBank/DDBJ databases">
        <title>Perkinsus olseni comparative genomics.</title>
        <authorList>
            <person name="Bogema D.R."/>
        </authorList>
    </citation>
    <scope>NUCLEOTIDE SEQUENCE [LARGE SCALE GENOMIC DNA]</scope>
    <source>
        <strain evidence="9 10">ATCC PRA-207</strain>
    </source>
</reference>
<protein>
    <submittedName>
        <fullName evidence="9">tRNA ligase</fullName>
    </submittedName>
</protein>